<keyword evidence="2" id="KW-0812">Transmembrane</keyword>
<organism evidence="4 5">
    <name type="scientific">Haloarcula amylolytica JCM 13557</name>
    <dbReference type="NCBI Taxonomy" id="1227452"/>
    <lineage>
        <taxon>Archaea</taxon>
        <taxon>Methanobacteriati</taxon>
        <taxon>Methanobacteriota</taxon>
        <taxon>Stenosarchaea group</taxon>
        <taxon>Halobacteria</taxon>
        <taxon>Halobacteriales</taxon>
        <taxon>Haloarculaceae</taxon>
        <taxon>Haloarcula</taxon>
    </lineage>
</organism>
<dbReference type="InterPro" id="IPR055729">
    <property type="entry name" value="DUF7305"/>
</dbReference>
<keyword evidence="5" id="KW-1185">Reference proteome</keyword>
<dbReference type="Pfam" id="PF23981">
    <property type="entry name" value="DUF7305"/>
    <property type="match status" value="1"/>
</dbReference>
<dbReference type="AlphaFoldDB" id="M0K796"/>
<comment type="caution">
    <text evidence="4">The sequence shown here is derived from an EMBL/GenBank/DDBJ whole genome shotgun (WGS) entry which is preliminary data.</text>
</comment>
<dbReference type="InterPro" id="IPR055713">
    <property type="entry name" value="DUF7289"/>
</dbReference>
<reference evidence="4 5" key="1">
    <citation type="journal article" date="2014" name="PLoS Genet.">
        <title>Phylogenetically driven sequencing of extremely halophilic archaea reveals strategies for static and dynamic osmo-response.</title>
        <authorList>
            <person name="Becker E.A."/>
            <person name="Seitzer P.M."/>
            <person name="Tritt A."/>
            <person name="Larsen D."/>
            <person name="Krusor M."/>
            <person name="Yao A.I."/>
            <person name="Wu D."/>
            <person name="Madern D."/>
            <person name="Eisen J.A."/>
            <person name="Darling A.E."/>
            <person name="Facciotti M.T."/>
        </authorList>
    </citation>
    <scope>NUCLEOTIDE SEQUENCE [LARGE SCALE GENOMIC DNA]</scope>
    <source>
        <strain evidence="4 5">JCM 13557</strain>
    </source>
</reference>
<feature type="domain" description="DUF7305" evidence="3">
    <location>
        <begin position="366"/>
        <end position="570"/>
    </location>
</feature>
<feature type="region of interest" description="Disordered" evidence="1">
    <location>
        <begin position="392"/>
        <end position="411"/>
    </location>
</feature>
<accession>M0K796</accession>
<feature type="region of interest" description="Disordered" evidence="1">
    <location>
        <begin position="197"/>
        <end position="223"/>
    </location>
</feature>
<dbReference type="PATRIC" id="fig|1227452.3.peg.3725"/>
<sequence>MATIDEVASSLISCDNYCRIMRFPWGQGRGHQRAQSAPLGLILVLSLVIVGSGVVVSLGATALVDTEAGLDVSRAETGMTQLDSQAALVALGNADSQRVSLVGTDRSTYRIDDTAGRMTVNITNHSASPPTTVTLMDERLGAVVYENGNQEVAYQGGGVWRRSDSGSVMVSPPEFYYRDATLTLPLITVRGDRSLGSRASISKDGTTQVYPDQAAGNSNPLDTGTVNITVQSEYYRSWGRYFEERTDGDAYYDHENDSVTTTLVVPTGPREVTSAVAATSAGGQITLSGSGTDPARTDSYNSSVGDYSTSQGSFGTITTAGDVYVKGNSEVDGSVRSGDGVEVKGSGVVTRDVEYSTTKHIKGTVNGDVRQISGVEGAGAIDGLVNRRVANASDTNDNGATSSISGNQLDSGDQTLGAGTYYLEDLTLSGETLTINTGGDDVTIAVRDYVYIENNGQIKVNGGGKVRLYVKGEATSASGHHFHIYRTGDVNIDNANNSKQFWVYGQSDFDTVIEGDTDTPQFEGVIYAPAGGVGASSVSLKKAELYGGLVAGSVTVDNGGLVHYDRALRNERAVPKNTNIIRLTYLHVSKNRINVTSG</sequence>
<evidence type="ECO:0000256" key="2">
    <source>
        <dbReference type="SAM" id="Phobius"/>
    </source>
</evidence>
<evidence type="ECO:0000256" key="1">
    <source>
        <dbReference type="SAM" id="MobiDB-lite"/>
    </source>
</evidence>
<gene>
    <name evidence="4" type="ORF">C442_18719</name>
</gene>
<name>M0K796_9EURY</name>
<evidence type="ECO:0000313" key="5">
    <source>
        <dbReference type="Proteomes" id="UP000011623"/>
    </source>
</evidence>
<evidence type="ECO:0000313" key="4">
    <source>
        <dbReference type="EMBL" id="EMA16004.1"/>
    </source>
</evidence>
<protein>
    <recommendedName>
        <fullName evidence="3">DUF7305 domain-containing protein</fullName>
    </recommendedName>
</protein>
<dbReference type="Proteomes" id="UP000011623">
    <property type="component" value="Unassembled WGS sequence"/>
</dbReference>
<dbReference type="EMBL" id="AOLW01000050">
    <property type="protein sequence ID" value="EMA16004.1"/>
    <property type="molecule type" value="Genomic_DNA"/>
</dbReference>
<feature type="transmembrane region" description="Helical" evidence="2">
    <location>
        <begin position="39"/>
        <end position="64"/>
    </location>
</feature>
<proteinExistence type="predicted"/>
<keyword evidence="2" id="KW-1133">Transmembrane helix</keyword>
<evidence type="ECO:0000259" key="3">
    <source>
        <dbReference type="Pfam" id="PF23981"/>
    </source>
</evidence>
<keyword evidence="2" id="KW-0472">Membrane</keyword>
<dbReference type="Pfam" id="PF23960">
    <property type="entry name" value="DUF7289"/>
    <property type="match status" value="1"/>
</dbReference>